<dbReference type="AlphaFoldDB" id="A0A4Y7TBR8"/>
<reference evidence="2 3" key="1">
    <citation type="journal article" date="2019" name="Nat. Ecol. Evol.">
        <title>Megaphylogeny resolves global patterns of mushroom evolution.</title>
        <authorList>
            <person name="Varga T."/>
            <person name="Krizsan K."/>
            <person name="Foldi C."/>
            <person name="Dima B."/>
            <person name="Sanchez-Garcia M."/>
            <person name="Sanchez-Ramirez S."/>
            <person name="Szollosi G.J."/>
            <person name="Szarkandi J.G."/>
            <person name="Papp V."/>
            <person name="Albert L."/>
            <person name="Andreopoulos W."/>
            <person name="Angelini C."/>
            <person name="Antonin V."/>
            <person name="Barry K.W."/>
            <person name="Bougher N.L."/>
            <person name="Buchanan P."/>
            <person name="Buyck B."/>
            <person name="Bense V."/>
            <person name="Catcheside P."/>
            <person name="Chovatia M."/>
            <person name="Cooper J."/>
            <person name="Damon W."/>
            <person name="Desjardin D."/>
            <person name="Finy P."/>
            <person name="Geml J."/>
            <person name="Haridas S."/>
            <person name="Hughes K."/>
            <person name="Justo A."/>
            <person name="Karasinski D."/>
            <person name="Kautmanova I."/>
            <person name="Kiss B."/>
            <person name="Kocsube S."/>
            <person name="Kotiranta H."/>
            <person name="LaButti K.M."/>
            <person name="Lechner B.E."/>
            <person name="Liimatainen K."/>
            <person name="Lipzen A."/>
            <person name="Lukacs Z."/>
            <person name="Mihaltcheva S."/>
            <person name="Morgado L.N."/>
            <person name="Niskanen T."/>
            <person name="Noordeloos M.E."/>
            <person name="Ohm R.A."/>
            <person name="Ortiz-Santana B."/>
            <person name="Ovrebo C."/>
            <person name="Racz N."/>
            <person name="Riley R."/>
            <person name="Savchenko A."/>
            <person name="Shiryaev A."/>
            <person name="Soop K."/>
            <person name="Spirin V."/>
            <person name="Szebenyi C."/>
            <person name="Tomsovsky M."/>
            <person name="Tulloss R.E."/>
            <person name="Uehling J."/>
            <person name="Grigoriev I.V."/>
            <person name="Vagvolgyi C."/>
            <person name="Papp T."/>
            <person name="Martin F.M."/>
            <person name="Miettinen O."/>
            <person name="Hibbett D.S."/>
            <person name="Nagy L.G."/>
        </authorList>
    </citation>
    <scope>NUCLEOTIDE SEQUENCE [LARGE SCALE GENOMIC DNA]</scope>
    <source>
        <strain evidence="2 3">FP101781</strain>
    </source>
</reference>
<keyword evidence="1" id="KW-0812">Transmembrane</keyword>
<keyword evidence="3" id="KW-1185">Reference proteome</keyword>
<gene>
    <name evidence="2" type="ORF">FA13DRAFT_335435</name>
</gene>
<evidence type="ECO:0000256" key="1">
    <source>
        <dbReference type="SAM" id="Phobius"/>
    </source>
</evidence>
<keyword evidence="1" id="KW-1133">Transmembrane helix</keyword>
<evidence type="ECO:0000313" key="2">
    <source>
        <dbReference type="EMBL" id="TEB31617.1"/>
    </source>
</evidence>
<name>A0A4Y7TBR8_COPMI</name>
<feature type="transmembrane region" description="Helical" evidence="1">
    <location>
        <begin position="50"/>
        <end position="68"/>
    </location>
</feature>
<comment type="caution">
    <text evidence="2">The sequence shown here is derived from an EMBL/GenBank/DDBJ whole genome shotgun (WGS) entry which is preliminary data.</text>
</comment>
<protein>
    <submittedName>
        <fullName evidence="2">Uncharacterized protein</fullName>
    </submittedName>
</protein>
<proteinExistence type="predicted"/>
<evidence type="ECO:0000313" key="3">
    <source>
        <dbReference type="Proteomes" id="UP000298030"/>
    </source>
</evidence>
<dbReference type="EMBL" id="QPFP01000018">
    <property type="protein sequence ID" value="TEB31617.1"/>
    <property type="molecule type" value="Genomic_DNA"/>
</dbReference>
<keyword evidence="1" id="KW-0472">Membrane</keyword>
<sequence length="122" mass="13426">MNRKRENLYKAGCLRIVCIVSFFPSPIIPLPSDRRRRRRNRSRRCRSVPAGPHIVVFLNVIQTLSLLLPPFSLVPPGKAVGGQFLRAKLVDVPVGSHIHLSIVFDVNSSPGSAYTAPKDGAS</sequence>
<accession>A0A4Y7TBR8</accession>
<organism evidence="2 3">
    <name type="scientific">Coprinellus micaceus</name>
    <name type="common">Glistening ink-cap mushroom</name>
    <name type="synonym">Coprinus micaceus</name>
    <dbReference type="NCBI Taxonomy" id="71717"/>
    <lineage>
        <taxon>Eukaryota</taxon>
        <taxon>Fungi</taxon>
        <taxon>Dikarya</taxon>
        <taxon>Basidiomycota</taxon>
        <taxon>Agaricomycotina</taxon>
        <taxon>Agaricomycetes</taxon>
        <taxon>Agaricomycetidae</taxon>
        <taxon>Agaricales</taxon>
        <taxon>Agaricineae</taxon>
        <taxon>Psathyrellaceae</taxon>
        <taxon>Coprinellus</taxon>
    </lineage>
</organism>
<dbReference type="Proteomes" id="UP000298030">
    <property type="component" value="Unassembled WGS sequence"/>
</dbReference>